<dbReference type="RefSeq" id="WP_132130667.1">
    <property type="nucleotide sequence ID" value="NZ_CP042432.1"/>
</dbReference>
<gene>
    <name evidence="1" type="ORF">EDD80_11836</name>
</gene>
<dbReference type="Proteomes" id="UP000295807">
    <property type="component" value="Unassembled WGS sequence"/>
</dbReference>
<evidence type="ECO:0008006" key="3">
    <source>
        <dbReference type="Google" id="ProtNLM"/>
    </source>
</evidence>
<evidence type="ECO:0000313" key="1">
    <source>
        <dbReference type="EMBL" id="TCS84767.1"/>
    </source>
</evidence>
<proteinExistence type="predicted"/>
<reference evidence="1 2" key="1">
    <citation type="submission" date="2019-03" db="EMBL/GenBank/DDBJ databases">
        <title>Genomic Encyclopedia of Type Strains, Phase IV (KMG-IV): sequencing the most valuable type-strain genomes for metagenomic binning, comparative biology and taxonomic classification.</title>
        <authorList>
            <person name="Goeker M."/>
        </authorList>
    </citation>
    <scope>NUCLEOTIDE SEQUENCE [LARGE SCALE GENOMIC DNA]</scope>
    <source>
        <strain evidence="1 2">DSM 21100</strain>
    </source>
</reference>
<dbReference type="OrthoDB" id="5918411at2"/>
<comment type="caution">
    <text evidence="1">The sequence shown here is derived from an EMBL/GenBank/DDBJ whole genome shotgun (WGS) entry which is preliminary data.</text>
</comment>
<protein>
    <recommendedName>
        <fullName evidence="3">Nucleotidyltransferase-like protein</fullName>
    </recommendedName>
</protein>
<keyword evidence="2" id="KW-1185">Reference proteome</keyword>
<organism evidence="1 2">
    <name type="scientific">Anseongella ginsenosidimutans</name>
    <dbReference type="NCBI Taxonomy" id="496056"/>
    <lineage>
        <taxon>Bacteria</taxon>
        <taxon>Pseudomonadati</taxon>
        <taxon>Bacteroidota</taxon>
        <taxon>Sphingobacteriia</taxon>
        <taxon>Sphingobacteriales</taxon>
        <taxon>Sphingobacteriaceae</taxon>
        <taxon>Anseongella</taxon>
    </lineage>
</organism>
<dbReference type="AlphaFoldDB" id="A0A4R3KM46"/>
<sequence>MKPTDLKPVLDTIENTFATLSIDYYLIGVMARQIWYGKAGISIRATADVDYTILVGSHEEYYK</sequence>
<evidence type="ECO:0000313" key="2">
    <source>
        <dbReference type="Proteomes" id="UP000295807"/>
    </source>
</evidence>
<accession>A0A4R3KM46</accession>
<name>A0A4R3KM46_9SPHI</name>
<dbReference type="EMBL" id="SMAD01000018">
    <property type="protein sequence ID" value="TCS84767.1"/>
    <property type="molecule type" value="Genomic_DNA"/>
</dbReference>